<proteinExistence type="predicted"/>
<comment type="caution">
    <text evidence="4">The sequence shown here is derived from an EMBL/GenBank/DDBJ whole genome shotgun (WGS) entry which is preliminary data.</text>
</comment>
<dbReference type="AlphaFoldDB" id="E2SCR0"/>
<reference evidence="4" key="1">
    <citation type="submission" date="2010-08" db="EMBL/GenBank/DDBJ databases">
        <authorList>
            <person name="Muzny D."/>
            <person name="Qin X."/>
            <person name="Buhay C."/>
            <person name="Dugan-Rocha S."/>
            <person name="Ding Y."/>
            <person name="Chen G."/>
            <person name="Hawes A."/>
            <person name="Holder M."/>
            <person name="Jhangiani S."/>
            <person name="Johnson A."/>
            <person name="Khan Z."/>
            <person name="Li Z."/>
            <person name="Liu W."/>
            <person name="Liu X."/>
            <person name="Perez L."/>
            <person name="Shen H."/>
            <person name="Wang Q."/>
            <person name="Watt J."/>
            <person name="Xi L."/>
            <person name="Xin Y."/>
            <person name="Zhou J."/>
            <person name="Deng J."/>
            <person name="Jiang H."/>
            <person name="Liu Y."/>
            <person name="Qu J."/>
            <person name="Song X.-Z."/>
            <person name="Zhang L."/>
            <person name="Villasana D."/>
            <person name="Johnson A."/>
            <person name="Liu J."/>
            <person name="Liyanage D."/>
            <person name="Lorensuhewa L."/>
            <person name="Robinson T."/>
            <person name="Song A."/>
            <person name="Song B.-B."/>
            <person name="Dinh H."/>
            <person name="Thornton R."/>
            <person name="Coyle M."/>
            <person name="Francisco L."/>
            <person name="Jackson L."/>
            <person name="Javaid M."/>
            <person name="Korchina V."/>
            <person name="Kovar C."/>
            <person name="Mata R."/>
            <person name="Mathew T."/>
            <person name="Ngo R."/>
            <person name="Nguyen L."/>
            <person name="Nguyen N."/>
            <person name="Okwuonu G."/>
            <person name="Ongeri F."/>
            <person name="Pham C."/>
            <person name="Simmons D."/>
            <person name="Wilczek-Boney K."/>
            <person name="Hale W."/>
            <person name="Jakkamsetti A."/>
            <person name="Pham P."/>
            <person name="Ruth R."/>
            <person name="San Lucas F."/>
            <person name="Warren J."/>
            <person name="Zhang J."/>
            <person name="Zhao Z."/>
            <person name="Zhou C."/>
            <person name="Zhu D."/>
            <person name="Lee S."/>
            <person name="Bess C."/>
            <person name="Blankenburg K."/>
            <person name="Forbes L."/>
            <person name="Fu Q."/>
            <person name="Gubbala S."/>
            <person name="Hirani K."/>
            <person name="Jayaseelan J.C."/>
            <person name="Lara F."/>
            <person name="Munidasa M."/>
            <person name="Palculict T."/>
            <person name="Patil S."/>
            <person name="Pu L.-L."/>
            <person name="Saada N."/>
            <person name="Tang L."/>
            <person name="Weissenberger G."/>
            <person name="Zhu Y."/>
            <person name="Hemphill L."/>
            <person name="Shang Y."/>
            <person name="Youmans B."/>
            <person name="Ayvaz T."/>
            <person name="Ross M."/>
            <person name="Santibanez J."/>
            <person name="Aqrawi P."/>
            <person name="Gross S."/>
            <person name="Joshi V."/>
            <person name="Fowler G."/>
            <person name="Nazareth L."/>
            <person name="Reid J."/>
            <person name="Worley K."/>
            <person name="Petrosino J."/>
            <person name="Highlander S."/>
            <person name="Gibbs R."/>
        </authorList>
    </citation>
    <scope>NUCLEOTIDE SEQUENCE [LARGE SCALE GENOMIC DNA]</scope>
    <source>
        <strain evidence="4">DSM 15272</strain>
    </source>
</reference>
<dbReference type="Pfam" id="PF11887">
    <property type="entry name" value="Mce4_CUP1"/>
    <property type="match status" value="1"/>
</dbReference>
<gene>
    <name evidence="4" type="ORF">HMPREF0063_12222</name>
</gene>
<dbReference type="InterPro" id="IPR052336">
    <property type="entry name" value="MlaD_Phospholipid_Transporter"/>
</dbReference>
<dbReference type="InterPro" id="IPR005693">
    <property type="entry name" value="Mce"/>
</dbReference>
<evidence type="ECO:0000313" key="5">
    <source>
        <dbReference type="Proteomes" id="UP000003111"/>
    </source>
</evidence>
<feature type="domain" description="Mce/MlaD" evidence="2">
    <location>
        <begin position="40"/>
        <end position="113"/>
    </location>
</feature>
<dbReference type="RefSeq" id="WP_007077314.1">
    <property type="nucleotide sequence ID" value="NZ_CM001024.1"/>
</dbReference>
<feature type="domain" description="Mammalian cell entry C-terminal" evidence="3">
    <location>
        <begin position="122"/>
        <end position="292"/>
    </location>
</feature>
<dbReference type="EMBL" id="ACLF03000006">
    <property type="protein sequence ID" value="EFQ83013.1"/>
    <property type="molecule type" value="Genomic_DNA"/>
</dbReference>
<organism evidence="4 5">
    <name type="scientific">Aeromicrobium marinum DSM 15272</name>
    <dbReference type="NCBI Taxonomy" id="585531"/>
    <lineage>
        <taxon>Bacteria</taxon>
        <taxon>Bacillati</taxon>
        <taxon>Actinomycetota</taxon>
        <taxon>Actinomycetes</taxon>
        <taxon>Propionibacteriales</taxon>
        <taxon>Nocardioidaceae</taxon>
        <taxon>Aeromicrobium</taxon>
    </lineage>
</organism>
<evidence type="ECO:0000259" key="3">
    <source>
        <dbReference type="Pfam" id="PF11887"/>
    </source>
</evidence>
<dbReference type="STRING" id="585531.HMPREF0063_12222"/>
<keyword evidence="5" id="KW-1185">Reference proteome</keyword>
<dbReference type="PANTHER" id="PTHR33371:SF16">
    <property type="entry name" value="MCE-FAMILY PROTEIN MCE3F"/>
    <property type="match status" value="1"/>
</dbReference>
<dbReference type="InterPro" id="IPR024516">
    <property type="entry name" value="Mce_C"/>
</dbReference>
<name>E2SCR0_9ACTN</name>
<protein>
    <submittedName>
        <fullName evidence="4">Virulence factor Mce family protein</fullName>
    </submittedName>
</protein>
<dbReference type="InterPro" id="IPR003399">
    <property type="entry name" value="Mce/MlaD"/>
</dbReference>
<evidence type="ECO:0000259" key="2">
    <source>
        <dbReference type="Pfam" id="PF02470"/>
    </source>
</evidence>
<evidence type="ECO:0000313" key="4">
    <source>
        <dbReference type="EMBL" id="EFQ83013.1"/>
    </source>
</evidence>
<dbReference type="Proteomes" id="UP000003111">
    <property type="component" value="Unassembled WGS sequence"/>
</dbReference>
<dbReference type="Pfam" id="PF02470">
    <property type="entry name" value="MlaD"/>
    <property type="match status" value="1"/>
</dbReference>
<evidence type="ECO:0000256" key="1">
    <source>
        <dbReference type="SAM" id="MobiDB-lite"/>
    </source>
</evidence>
<dbReference type="NCBIfam" id="TIGR00996">
    <property type="entry name" value="Mtu_fam_mce"/>
    <property type="match status" value="1"/>
</dbReference>
<dbReference type="PANTHER" id="PTHR33371">
    <property type="entry name" value="INTERMEMBRANE PHOSPHOLIPID TRANSPORT SYSTEM BINDING PROTEIN MLAD-RELATED"/>
    <property type="match status" value="1"/>
</dbReference>
<dbReference type="eggNOG" id="COG1463">
    <property type="taxonomic scope" value="Bacteria"/>
</dbReference>
<dbReference type="OrthoDB" id="4741753at2"/>
<accession>E2SCR0</accession>
<dbReference type="HOGENOM" id="CLU_032980_1_0_11"/>
<feature type="region of interest" description="Disordered" evidence="1">
    <location>
        <begin position="328"/>
        <end position="361"/>
    </location>
</feature>
<sequence length="361" mass="38922">MKRLPFRLVAPALALVVVLVLTSVYLYQGFLRGSVTERPAQVTVSLAETGGLFESSGVTYRGVRVGRVDAIRTTDTGVEVVLSIEPGSEVPADSVAVVRLLSPAGEQFLDFQPDDHEPPYFADGDRISADRTSTPVSVAESLRSIEDLMAQIEPEDLRTTLDELSIAFASPDDLGDIIGSSQSVIASLEALWPTTQRVLRNGNTVLATGAELGPDLREFAGSARELGAWLRAYDPNARAIVDEAPAQVEELRALTSTFGLKLPALLAEMLEFTDFTIPYEPHLRQTLSDLPGAFNKFAGTIIDGRIQVSMFVADSVVCSYGVPDRVPTDPTRPEIDGTRGCSPEFERQQRGAAHAPGPLAR</sequence>
<dbReference type="GO" id="GO:0005576">
    <property type="term" value="C:extracellular region"/>
    <property type="evidence" value="ECO:0007669"/>
    <property type="project" value="TreeGrafter"/>
</dbReference>